<accession>A0A3S5ASY4</accession>
<evidence type="ECO:0000313" key="2">
    <source>
        <dbReference type="EMBL" id="VEL24400.1"/>
    </source>
</evidence>
<protein>
    <submittedName>
        <fullName evidence="2">Uncharacterized protein</fullName>
    </submittedName>
</protein>
<name>A0A3S5ASY4_9PLAT</name>
<dbReference type="Proteomes" id="UP000784294">
    <property type="component" value="Unassembled WGS sequence"/>
</dbReference>
<gene>
    <name evidence="2" type="ORF">PXEA_LOCUS17840</name>
</gene>
<comment type="caution">
    <text evidence="2">The sequence shown here is derived from an EMBL/GenBank/DDBJ whole genome shotgun (WGS) entry which is preliminary data.</text>
</comment>
<proteinExistence type="predicted"/>
<keyword evidence="3" id="KW-1185">Reference proteome</keyword>
<dbReference type="AlphaFoldDB" id="A0A3S5ASY4"/>
<reference evidence="2" key="1">
    <citation type="submission" date="2018-11" db="EMBL/GenBank/DDBJ databases">
        <authorList>
            <consortium name="Pathogen Informatics"/>
        </authorList>
    </citation>
    <scope>NUCLEOTIDE SEQUENCE</scope>
</reference>
<feature type="region of interest" description="Disordered" evidence="1">
    <location>
        <begin position="21"/>
        <end position="49"/>
    </location>
</feature>
<evidence type="ECO:0000256" key="1">
    <source>
        <dbReference type="SAM" id="MobiDB-lite"/>
    </source>
</evidence>
<sequence length="119" mass="12643">MDAANSELSEVPVLSCPSVALPSLQPSIEPTTLKSTDQDRNLSTDSSTLTRDLCGPVSTTLTPLKDDVCSSANQLSPQYPAAPWLDTIPAACEVQNASSSIRKNSYIFWGEEGLLLSVS</sequence>
<evidence type="ECO:0000313" key="3">
    <source>
        <dbReference type="Proteomes" id="UP000784294"/>
    </source>
</evidence>
<feature type="compositionally biased region" description="Polar residues" evidence="1">
    <location>
        <begin position="24"/>
        <end position="35"/>
    </location>
</feature>
<organism evidence="2 3">
    <name type="scientific">Protopolystoma xenopodis</name>
    <dbReference type="NCBI Taxonomy" id="117903"/>
    <lineage>
        <taxon>Eukaryota</taxon>
        <taxon>Metazoa</taxon>
        <taxon>Spiralia</taxon>
        <taxon>Lophotrochozoa</taxon>
        <taxon>Platyhelminthes</taxon>
        <taxon>Monogenea</taxon>
        <taxon>Polyopisthocotylea</taxon>
        <taxon>Polystomatidea</taxon>
        <taxon>Polystomatidae</taxon>
        <taxon>Protopolystoma</taxon>
    </lineage>
</organism>
<dbReference type="EMBL" id="CAAALY010067544">
    <property type="protein sequence ID" value="VEL24400.1"/>
    <property type="molecule type" value="Genomic_DNA"/>
</dbReference>